<keyword evidence="8" id="KW-1185">Reference proteome</keyword>
<evidence type="ECO:0000256" key="1">
    <source>
        <dbReference type="ARBA" id="ARBA00004651"/>
    </source>
</evidence>
<organism evidence="7 8">
    <name type="scientific">[Ruminococcus] torques</name>
    <dbReference type="NCBI Taxonomy" id="33039"/>
    <lineage>
        <taxon>Bacteria</taxon>
        <taxon>Bacillati</taxon>
        <taxon>Bacillota</taxon>
        <taxon>Clostridia</taxon>
        <taxon>Lachnospirales</taxon>
        <taxon>Lachnospiraceae</taxon>
        <taxon>Mediterraneibacter</taxon>
    </lineage>
</organism>
<dbReference type="PANTHER" id="PTHR30250:SF11">
    <property type="entry name" value="O-ANTIGEN TRANSPORTER-RELATED"/>
    <property type="match status" value="1"/>
</dbReference>
<evidence type="ECO:0000256" key="6">
    <source>
        <dbReference type="SAM" id="Phobius"/>
    </source>
</evidence>
<keyword evidence="3 6" id="KW-0812">Transmembrane</keyword>
<dbReference type="Pfam" id="PF01943">
    <property type="entry name" value="Polysacc_synt"/>
    <property type="match status" value="1"/>
</dbReference>
<feature type="transmembrane region" description="Helical" evidence="6">
    <location>
        <begin position="81"/>
        <end position="105"/>
    </location>
</feature>
<feature type="transmembrane region" description="Helical" evidence="6">
    <location>
        <begin position="111"/>
        <end position="129"/>
    </location>
</feature>
<reference evidence="7 8" key="1">
    <citation type="submission" date="2019-07" db="EMBL/GenBank/DDBJ databases">
        <authorList>
            <person name="Hibberd C M."/>
            <person name="Gehrig L. J."/>
            <person name="Chang H.-W."/>
            <person name="Venkatesh S."/>
        </authorList>
    </citation>
    <scope>NUCLEOTIDE SEQUENCE [LARGE SCALE GENOMIC DNA]</scope>
    <source>
        <strain evidence="7">Ruminococcus_torques_SSTS_Bg7063</strain>
    </source>
</reference>
<feature type="transmembrane region" description="Helical" evidence="6">
    <location>
        <begin position="12"/>
        <end position="35"/>
    </location>
</feature>
<feature type="transmembrane region" description="Helical" evidence="6">
    <location>
        <begin position="41"/>
        <end position="60"/>
    </location>
</feature>
<feature type="transmembrane region" description="Helical" evidence="6">
    <location>
        <begin position="408"/>
        <end position="430"/>
    </location>
</feature>
<evidence type="ECO:0000256" key="5">
    <source>
        <dbReference type="ARBA" id="ARBA00023136"/>
    </source>
</evidence>
<evidence type="ECO:0000313" key="7">
    <source>
        <dbReference type="EMBL" id="VUX18218.1"/>
    </source>
</evidence>
<feature type="transmembrane region" description="Helical" evidence="6">
    <location>
        <begin position="141"/>
        <end position="163"/>
    </location>
</feature>
<sequence>MDGKSKLAKNTVIYAIGNFGTKILSYIMVLVYSYFITPDDMGYYDLVLTTISMLQPLIIFQINDGVFRFLIDSSEKKQKSIIGNSLKFLSFTAVITEILFCIFCGFYNIKYAVWIGLLLISTMFFTLLQDIIRGLGKNKEYAFYGILNSLIMLFAEIIGLVVLKLGVEALIISKVLAYIVCIIFMIAKNSEIKVSFKEKFNYSEFKPVIKYSFPLVPNTVCWWVVNSSDRYIILFFLGTAYNGIYSMSNKFPTILTTITSIFYLAWQESAIKEYNSPSRDKFYSEIFKKYYVLLFTLCLCAIPATRFVIELFVSESYKHAWRFTGFLYLGAAFSALSSFLGMGYQISKETQRSILTTIFAAALNIIINISCVKLIGLHAASLSTFLAYLFLMTIRIQHSKRYFNLQVNWLKFILLFASVIIFMYLTFVIPNLWLCLILEIIAIIILIVLNQSLILPMLKKLTIKFK</sequence>
<evidence type="ECO:0000313" key="8">
    <source>
        <dbReference type="Proteomes" id="UP000363661"/>
    </source>
</evidence>
<name>A0A564UF34_9FIRM</name>
<comment type="subcellular location">
    <subcellularLocation>
        <location evidence="1">Cell membrane</location>
        <topology evidence="1">Multi-pass membrane protein</topology>
    </subcellularLocation>
</comment>
<dbReference type="RefSeq" id="WP_117861376.1">
    <property type="nucleotide sequence ID" value="NZ_CABHNA010000080.1"/>
</dbReference>
<evidence type="ECO:0000256" key="2">
    <source>
        <dbReference type="ARBA" id="ARBA00022475"/>
    </source>
</evidence>
<dbReference type="PANTHER" id="PTHR30250">
    <property type="entry name" value="PST FAMILY PREDICTED COLANIC ACID TRANSPORTER"/>
    <property type="match status" value="1"/>
</dbReference>
<keyword evidence="4 6" id="KW-1133">Transmembrane helix</keyword>
<feature type="transmembrane region" description="Helical" evidence="6">
    <location>
        <begin position="321"/>
        <end position="341"/>
    </location>
</feature>
<keyword evidence="5 6" id="KW-0472">Membrane</keyword>
<dbReference type="GO" id="GO:0005886">
    <property type="term" value="C:plasma membrane"/>
    <property type="evidence" value="ECO:0007669"/>
    <property type="project" value="UniProtKB-SubCell"/>
</dbReference>
<feature type="transmembrane region" description="Helical" evidence="6">
    <location>
        <begin position="290"/>
        <end position="309"/>
    </location>
</feature>
<feature type="transmembrane region" description="Helical" evidence="6">
    <location>
        <begin position="169"/>
        <end position="187"/>
    </location>
</feature>
<gene>
    <name evidence="7" type="ORF">RTSSTS7063_02393</name>
</gene>
<protein>
    <submittedName>
        <fullName evidence="7">Polysaccharide biosynthesis protein</fullName>
    </submittedName>
</protein>
<feature type="transmembrane region" description="Helical" evidence="6">
    <location>
        <begin position="436"/>
        <end position="458"/>
    </location>
</feature>
<dbReference type="EMBL" id="CABHNA010000080">
    <property type="protein sequence ID" value="VUX18218.1"/>
    <property type="molecule type" value="Genomic_DNA"/>
</dbReference>
<feature type="transmembrane region" description="Helical" evidence="6">
    <location>
        <begin position="353"/>
        <end position="369"/>
    </location>
</feature>
<keyword evidence="2" id="KW-1003">Cell membrane</keyword>
<proteinExistence type="predicted"/>
<evidence type="ECO:0000256" key="3">
    <source>
        <dbReference type="ARBA" id="ARBA00022692"/>
    </source>
</evidence>
<dbReference type="InterPro" id="IPR002797">
    <property type="entry name" value="Polysacc_synth"/>
</dbReference>
<evidence type="ECO:0000256" key="4">
    <source>
        <dbReference type="ARBA" id="ARBA00022989"/>
    </source>
</evidence>
<feature type="transmembrane region" description="Helical" evidence="6">
    <location>
        <begin position="375"/>
        <end position="396"/>
    </location>
</feature>
<dbReference type="Proteomes" id="UP000363661">
    <property type="component" value="Unassembled WGS sequence"/>
</dbReference>
<dbReference type="InterPro" id="IPR050833">
    <property type="entry name" value="Poly_Biosynth_Transport"/>
</dbReference>
<accession>A0A564UF34</accession>
<dbReference type="AlphaFoldDB" id="A0A564UF34"/>